<dbReference type="InterPro" id="IPR034904">
    <property type="entry name" value="FSCA_dom_sf"/>
</dbReference>
<dbReference type="GO" id="GO:0005506">
    <property type="term" value="F:iron ion binding"/>
    <property type="evidence" value="ECO:0007669"/>
    <property type="project" value="InterPro"/>
</dbReference>
<keyword evidence="3" id="KW-1185">Reference proteome</keyword>
<dbReference type="SUPFAM" id="SSF117916">
    <property type="entry name" value="Fe-S cluster assembly (FSCA) domain-like"/>
    <property type="match status" value="1"/>
</dbReference>
<gene>
    <name evidence="2" type="ORF">HHL15_19540</name>
</gene>
<reference evidence="2 3" key="1">
    <citation type="submission" date="2020-04" db="EMBL/GenBank/DDBJ databases">
        <title>Zoogloea sp. G-4-1-14 isolated from soil.</title>
        <authorList>
            <person name="Dahal R.H."/>
        </authorList>
    </citation>
    <scope>NUCLEOTIDE SEQUENCE [LARGE SCALE GENOMIC DNA]</scope>
    <source>
        <strain evidence="2 3">G-4-1-14</strain>
    </source>
</reference>
<sequence>MDVAGLQVFYNPAHVDFLRDLRVSCQKTETGQRLKLVAPHIKESIAPPADAPLERRISHFLETDINPQLAEHQGSIVLHAVENGDTALLKFGGSCHGCGSADLTLTEFISVRLRQHFPEIAEVRALAHTHA</sequence>
<dbReference type="GO" id="GO:0016226">
    <property type="term" value="P:iron-sulfur cluster assembly"/>
    <property type="evidence" value="ECO:0007669"/>
    <property type="project" value="InterPro"/>
</dbReference>
<dbReference type="PANTHER" id="PTHR11178">
    <property type="entry name" value="IRON-SULFUR CLUSTER SCAFFOLD PROTEIN NFU-RELATED"/>
    <property type="match status" value="1"/>
</dbReference>
<dbReference type="Pfam" id="PF01106">
    <property type="entry name" value="NifU"/>
    <property type="match status" value="1"/>
</dbReference>
<proteinExistence type="predicted"/>
<accession>A0A848G6U6</accession>
<feature type="domain" description="NIF system FeS cluster assembly NifU C-terminal" evidence="1">
    <location>
        <begin position="57"/>
        <end position="123"/>
    </location>
</feature>
<dbReference type="PANTHER" id="PTHR11178:SF51">
    <property type="entry name" value="FE_S BIOGENESIS PROTEIN NFUA"/>
    <property type="match status" value="1"/>
</dbReference>
<dbReference type="AlphaFoldDB" id="A0A848G6U6"/>
<dbReference type="Gene3D" id="3.30.300.130">
    <property type="entry name" value="Fe-S cluster assembly (FSCA)"/>
    <property type="match status" value="1"/>
</dbReference>
<name>A0A848G6U6_9RHOO</name>
<organism evidence="2 3">
    <name type="scientific">Zoogloea dura</name>
    <dbReference type="NCBI Taxonomy" id="2728840"/>
    <lineage>
        <taxon>Bacteria</taxon>
        <taxon>Pseudomonadati</taxon>
        <taxon>Pseudomonadota</taxon>
        <taxon>Betaproteobacteria</taxon>
        <taxon>Rhodocyclales</taxon>
        <taxon>Zoogloeaceae</taxon>
        <taxon>Zoogloea</taxon>
    </lineage>
</organism>
<dbReference type="GO" id="GO:0051536">
    <property type="term" value="F:iron-sulfur cluster binding"/>
    <property type="evidence" value="ECO:0007669"/>
    <property type="project" value="InterPro"/>
</dbReference>
<evidence type="ECO:0000313" key="2">
    <source>
        <dbReference type="EMBL" id="NML27957.1"/>
    </source>
</evidence>
<dbReference type="InterPro" id="IPR001075">
    <property type="entry name" value="NIF_FeS_clus_asmbl_NifU_C"/>
</dbReference>
<protein>
    <recommendedName>
        <fullName evidence="1">NIF system FeS cluster assembly NifU C-terminal domain-containing protein</fullName>
    </recommendedName>
</protein>
<dbReference type="Proteomes" id="UP000580043">
    <property type="component" value="Unassembled WGS sequence"/>
</dbReference>
<dbReference type="EMBL" id="JABBGA010000020">
    <property type="protein sequence ID" value="NML27957.1"/>
    <property type="molecule type" value="Genomic_DNA"/>
</dbReference>
<evidence type="ECO:0000313" key="3">
    <source>
        <dbReference type="Proteomes" id="UP000580043"/>
    </source>
</evidence>
<evidence type="ECO:0000259" key="1">
    <source>
        <dbReference type="Pfam" id="PF01106"/>
    </source>
</evidence>
<comment type="caution">
    <text evidence="2">The sequence shown here is derived from an EMBL/GenBank/DDBJ whole genome shotgun (WGS) entry which is preliminary data.</text>
</comment>